<keyword evidence="3" id="KW-0695">RNA-directed DNA polymerase</keyword>
<proteinExistence type="inferred from homology"/>
<keyword evidence="4" id="KW-1185">Reference proteome</keyword>
<organism evidence="3 4">
    <name type="scientific">Paracoccus angustae</name>
    <dbReference type="NCBI Taxonomy" id="1671480"/>
    <lineage>
        <taxon>Bacteria</taxon>
        <taxon>Pseudomonadati</taxon>
        <taxon>Pseudomonadota</taxon>
        <taxon>Alphaproteobacteria</taxon>
        <taxon>Rhodobacterales</taxon>
        <taxon>Paracoccaceae</taxon>
        <taxon>Paracoccus</taxon>
    </lineage>
</organism>
<dbReference type="InterPro" id="IPR051083">
    <property type="entry name" value="GrpII_Intron_Splice-Mob/Def"/>
</dbReference>
<evidence type="ECO:0000256" key="1">
    <source>
        <dbReference type="ARBA" id="ARBA00034120"/>
    </source>
</evidence>
<dbReference type="InterPro" id="IPR043502">
    <property type="entry name" value="DNA/RNA_pol_sf"/>
</dbReference>
<evidence type="ECO:0000313" key="3">
    <source>
        <dbReference type="EMBL" id="MFC3631887.1"/>
    </source>
</evidence>
<dbReference type="PANTHER" id="PTHR34047:SF8">
    <property type="entry name" value="PROTEIN YKFC"/>
    <property type="match status" value="1"/>
</dbReference>
<keyword evidence="3" id="KW-0548">Nucleotidyltransferase</keyword>
<keyword evidence="3" id="KW-0808">Transferase</keyword>
<comment type="caution">
    <text evidence="3">The sequence shown here is derived from an EMBL/GenBank/DDBJ whole genome shotgun (WGS) entry which is preliminary data.</text>
</comment>
<feature type="domain" description="Reverse transcriptase" evidence="2">
    <location>
        <begin position="61"/>
        <end position="300"/>
    </location>
</feature>
<protein>
    <submittedName>
        <fullName evidence="3">RNA-directed DNA polymerase</fullName>
    </submittedName>
</protein>
<sequence length="537" mass="61187">MNKEEFQRIERATDLAIERVLSKGSDDVFKPPTFSQSIEAAILAQKPDEFRKAVKTQTISFLKVANLTKERIGPTRRGLTIKDQNSFRQCAWLDPFDAVKYLAAAYLLFEKIESARIPKDEQVVHSHRLSQADGEIFDSNFGYDSFRARSSELSQGRIGKWKVVTDIANFFDRIGNHSLENHLLNIGCDETHVDLIKEMLLFWAGDRRSFGVPVGSDASRILSEAALLTVDSKMKDAGIIFIRYVDDYRIFADTRAEALKAIEILTNLLADEGLSLNSRKTDVFKIVNAEEIAQFANRFAAGEHEQINLEEKVEVVRAIRVSGRSSISRYYREPGKDTLKKIQAIPKDVLVKGFVDAPDHEVEEQIKLVVKYFIYADQDVTLLQTLIERKITSIYYIADALDKEHKKFSPEKCEEIKIAVFRAVEWGKCAYPLQVPILRISGLPSFADPTFVRAIVDGHLQTDSMLFYREAISLGAPCLDRARLRKLAMEVFQNVPDFVRRAIYCAVKNHSALSEDEKRPLLKNMEQHADDWFIARI</sequence>
<evidence type="ECO:0000259" key="2">
    <source>
        <dbReference type="PROSITE" id="PS50878"/>
    </source>
</evidence>
<dbReference type="Gene3D" id="3.30.70.270">
    <property type="match status" value="1"/>
</dbReference>
<dbReference type="InterPro" id="IPR000477">
    <property type="entry name" value="RT_dom"/>
</dbReference>
<evidence type="ECO:0000313" key="4">
    <source>
        <dbReference type="Proteomes" id="UP001595539"/>
    </source>
</evidence>
<dbReference type="Pfam" id="PF00078">
    <property type="entry name" value="RVT_1"/>
    <property type="match status" value="1"/>
</dbReference>
<dbReference type="PROSITE" id="PS50878">
    <property type="entry name" value="RT_POL"/>
    <property type="match status" value="1"/>
</dbReference>
<dbReference type="GO" id="GO:0003964">
    <property type="term" value="F:RNA-directed DNA polymerase activity"/>
    <property type="evidence" value="ECO:0007669"/>
    <property type="project" value="UniProtKB-KW"/>
</dbReference>
<dbReference type="CDD" id="cd01646">
    <property type="entry name" value="RT_Bac_retron_I"/>
    <property type="match status" value="1"/>
</dbReference>
<gene>
    <name evidence="3" type="ORF">ACFOM8_20915</name>
</gene>
<dbReference type="InterPro" id="IPR043128">
    <property type="entry name" value="Rev_trsase/Diguanyl_cyclase"/>
</dbReference>
<name>A0ABV7U9R1_9RHOB</name>
<comment type="similarity">
    <text evidence="1">Belongs to the bacterial reverse transcriptase family.</text>
</comment>
<dbReference type="EMBL" id="JBHRXY010000050">
    <property type="protein sequence ID" value="MFC3631887.1"/>
    <property type="molecule type" value="Genomic_DNA"/>
</dbReference>
<reference evidence="4" key="1">
    <citation type="journal article" date="2019" name="Int. J. Syst. Evol. Microbiol.">
        <title>The Global Catalogue of Microorganisms (GCM) 10K type strain sequencing project: providing services to taxonomists for standard genome sequencing and annotation.</title>
        <authorList>
            <consortium name="The Broad Institute Genomics Platform"/>
            <consortium name="The Broad Institute Genome Sequencing Center for Infectious Disease"/>
            <person name="Wu L."/>
            <person name="Ma J."/>
        </authorList>
    </citation>
    <scope>NUCLEOTIDE SEQUENCE [LARGE SCALE GENOMIC DNA]</scope>
    <source>
        <strain evidence="4">KCTC 42473</strain>
    </source>
</reference>
<accession>A0ABV7U9R1</accession>
<dbReference type="Proteomes" id="UP001595539">
    <property type="component" value="Unassembled WGS sequence"/>
</dbReference>
<dbReference type="SUPFAM" id="SSF56672">
    <property type="entry name" value="DNA/RNA polymerases"/>
    <property type="match status" value="1"/>
</dbReference>
<dbReference type="PANTHER" id="PTHR34047">
    <property type="entry name" value="NUCLEAR INTRON MATURASE 1, MITOCHONDRIAL-RELATED"/>
    <property type="match status" value="1"/>
</dbReference>